<feature type="transmembrane region" description="Helical" evidence="1">
    <location>
        <begin position="6"/>
        <end position="25"/>
    </location>
</feature>
<dbReference type="EMBL" id="DTAI01000036">
    <property type="protein sequence ID" value="HGN36132.1"/>
    <property type="molecule type" value="Genomic_DNA"/>
</dbReference>
<comment type="caution">
    <text evidence="2">The sequence shown here is derived from an EMBL/GenBank/DDBJ whole genome shotgun (WGS) entry which is preliminary data.</text>
</comment>
<accession>A0A7J3I635</accession>
<feature type="transmembrane region" description="Helical" evidence="1">
    <location>
        <begin position="305"/>
        <end position="334"/>
    </location>
</feature>
<feature type="transmembrane region" description="Helical" evidence="1">
    <location>
        <begin position="146"/>
        <end position="168"/>
    </location>
</feature>
<name>A0A7J3I635_9CREN</name>
<organism evidence="2">
    <name type="scientific">Ignisphaera aggregans</name>
    <dbReference type="NCBI Taxonomy" id="334771"/>
    <lineage>
        <taxon>Archaea</taxon>
        <taxon>Thermoproteota</taxon>
        <taxon>Thermoprotei</taxon>
        <taxon>Desulfurococcales</taxon>
        <taxon>Desulfurococcaceae</taxon>
        <taxon>Ignisphaera</taxon>
    </lineage>
</organism>
<dbReference type="PANTHER" id="PTHR39556">
    <property type="entry name" value="PROTEIN, PUTATIVE-RELATED"/>
    <property type="match status" value="1"/>
</dbReference>
<gene>
    <name evidence="2" type="ORF">ENT87_01065</name>
</gene>
<keyword evidence="1" id="KW-0472">Membrane</keyword>
<feature type="transmembrane region" description="Helical" evidence="1">
    <location>
        <begin position="341"/>
        <end position="366"/>
    </location>
</feature>
<dbReference type="Pfam" id="PF04165">
    <property type="entry name" value="DUF401"/>
    <property type="match status" value="1"/>
</dbReference>
<feature type="transmembrane region" description="Helical" evidence="1">
    <location>
        <begin position="55"/>
        <end position="80"/>
    </location>
</feature>
<sequence>MELLAVKMVATLILFLISIAIAFILIVRKFNIALALGLALLTYSLPLLGSDTVKVFVGTLTRTLLETIASLVLAMLLADLYRSTYIADSVVKSLEMLSPRVAAISIPAIIGLLPMPAGAYISATIINPLYTECRLTSQEKTFLNYWFRHIWVTIWPLYQSIILASAILNMSFDAIILHNWSIFIASIFSGIIVSRTIIYRINSNCIGCRDRDFKGLVHLWPFMAIVIMSMVLKLSLPLTLAIIIMMLIAVYRPSMDMIKSSFRYSLDPTIITLIIESMIFSRTIVETGLAHQLAVYLAPYADIAVFMIPFIMVTATGFEFTFVTIAFPAVLPLLTDYRITLAFLGGYMGAMLSPAHACFVLTAKFFRSDLGSVYRRYLILAAGLTIAIVIAIVAIINSTIFYLQKLEV</sequence>
<dbReference type="AlphaFoldDB" id="A0A7J3I635"/>
<feature type="transmembrane region" description="Helical" evidence="1">
    <location>
        <begin position="378"/>
        <end position="403"/>
    </location>
</feature>
<feature type="transmembrane region" description="Helical" evidence="1">
    <location>
        <begin position="180"/>
        <end position="199"/>
    </location>
</feature>
<reference evidence="2" key="1">
    <citation type="journal article" date="2020" name="mSystems">
        <title>Genome- and Community-Level Interaction Insights into Carbon Utilization and Element Cycling Functions of Hydrothermarchaeota in Hydrothermal Sediment.</title>
        <authorList>
            <person name="Zhou Z."/>
            <person name="Liu Y."/>
            <person name="Xu W."/>
            <person name="Pan J."/>
            <person name="Luo Z.H."/>
            <person name="Li M."/>
        </authorList>
    </citation>
    <scope>NUCLEOTIDE SEQUENCE [LARGE SCALE GENOMIC DNA]</scope>
    <source>
        <strain evidence="2">SpSt-618</strain>
    </source>
</reference>
<feature type="transmembrane region" description="Helical" evidence="1">
    <location>
        <begin position="32"/>
        <end position="49"/>
    </location>
</feature>
<dbReference type="InterPro" id="IPR007294">
    <property type="entry name" value="DUF401"/>
</dbReference>
<dbReference type="PANTHER" id="PTHR39556:SF1">
    <property type="entry name" value="PROTEIN, PUTATIVE-RELATED"/>
    <property type="match status" value="1"/>
</dbReference>
<protein>
    <submittedName>
        <fullName evidence="2">DUF401 family protein</fullName>
    </submittedName>
</protein>
<keyword evidence="1" id="KW-1133">Transmembrane helix</keyword>
<feature type="transmembrane region" description="Helical" evidence="1">
    <location>
        <begin position="219"/>
        <end position="252"/>
    </location>
</feature>
<evidence type="ECO:0000256" key="1">
    <source>
        <dbReference type="SAM" id="Phobius"/>
    </source>
</evidence>
<feature type="transmembrane region" description="Helical" evidence="1">
    <location>
        <begin position="101"/>
        <end position="126"/>
    </location>
</feature>
<evidence type="ECO:0000313" key="2">
    <source>
        <dbReference type="EMBL" id="HGN36132.1"/>
    </source>
</evidence>
<keyword evidence="1" id="KW-0812">Transmembrane</keyword>
<proteinExistence type="predicted"/>